<evidence type="ECO:0000313" key="2">
    <source>
        <dbReference type="Proteomes" id="UP000827976"/>
    </source>
</evidence>
<proteinExistence type="predicted"/>
<gene>
    <name evidence="1" type="ORF">IHE45_19G160400</name>
</gene>
<accession>A0ACB7U375</accession>
<evidence type="ECO:0000313" key="1">
    <source>
        <dbReference type="EMBL" id="KAH7654737.1"/>
    </source>
</evidence>
<comment type="caution">
    <text evidence="1">The sequence shown here is derived from an EMBL/GenBank/DDBJ whole genome shotgun (WGS) entry which is preliminary data.</text>
</comment>
<keyword evidence="2" id="KW-1185">Reference proteome</keyword>
<reference evidence="2" key="1">
    <citation type="journal article" date="2022" name="Nat. Commun.">
        <title>Chromosome evolution and the genetic basis of agronomically important traits in greater yam.</title>
        <authorList>
            <person name="Bredeson J.V."/>
            <person name="Lyons J.B."/>
            <person name="Oniyinde I.O."/>
            <person name="Okereke N.R."/>
            <person name="Kolade O."/>
            <person name="Nnabue I."/>
            <person name="Nwadili C.O."/>
            <person name="Hribova E."/>
            <person name="Parker M."/>
            <person name="Nwogha J."/>
            <person name="Shu S."/>
            <person name="Carlson J."/>
            <person name="Kariba R."/>
            <person name="Muthemba S."/>
            <person name="Knop K."/>
            <person name="Barton G.J."/>
            <person name="Sherwood A.V."/>
            <person name="Lopez-Montes A."/>
            <person name="Asiedu R."/>
            <person name="Jamnadass R."/>
            <person name="Muchugi A."/>
            <person name="Goodstein D."/>
            <person name="Egesi C.N."/>
            <person name="Featherston J."/>
            <person name="Asfaw A."/>
            <person name="Simpson G.G."/>
            <person name="Dolezel J."/>
            <person name="Hendre P.S."/>
            <person name="Van Deynze A."/>
            <person name="Kumar P.L."/>
            <person name="Obidiegwu J.E."/>
            <person name="Bhattacharjee R."/>
            <person name="Rokhsar D.S."/>
        </authorList>
    </citation>
    <scope>NUCLEOTIDE SEQUENCE [LARGE SCALE GENOMIC DNA]</scope>
    <source>
        <strain evidence="2">cv. TDa95/00328</strain>
    </source>
</reference>
<sequence>MLSFALSLSHQQKACYSRSNHATQRGHGLFPSTISPSIELCVLRLPRARSTLLDSPSPLPGVLEMTRSIRNHRKITSRWARPTPYPLPSHHGASGNRTDLKNSPLDLEKKDWQDATCSVCMEFPHNAVLLLCSSHDKGCRPYMCGTSYRHSNCLEMFKKAYTKAMPSSETNAENPSLSLMTAGWSTCKKSEGIELACPLCRGQVKGWTVVEPAREYLNKKRRSCMHDNCSFMGTYKQLQKHVRAEHPRAKPRKVDPILEQKWRMMEHQREREDIISTIRASNPRSVVLGDYVIDFDGGSDTDGEELGEGERNYGARGGFNTNYFYFLLQEGAGSLLSRFTRDDGTFDSSEDGGGTVLSIDDDAPAVDAAAGNLLEGDDEDDDQGRQAAMSVNLLRSGRRRRRRSRGRLSSGVS</sequence>
<protein>
    <submittedName>
        <fullName evidence="1">Zinc finger RING/FYVE/PHD-type protein</fullName>
    </submittedName>
</protein>
<dbReference type="Proteomes" id="UP000827976">
    <property type="component" value="Chromosome 19"/>
</dbReference>
<name>A0ACB7U375_DIOAL</name>
<dbReference type="EMBL" id="CM037029">
    <property type="protein sequence ID" value="KAH7654737.1"/>
    <property type="molecule type" value="Genomic_DNA"/>
</dbReference>
<organism evidence="1 2">
    <name type="scientific">Dioscorea alata</name>
    <name type="common">Purple yam</name>
    <dbReference type="NCBI Taxonomy" id="55571"/>
    <lineage>
        <taxon>Eukaryota</taxon>
        <taxon>Viridiplantae</taxon>
        <taxon>Streptophyta</taxon>
        <taxon>Embryophyta</taxon>
        <taxon>Tracheophyta</taxon>
        <taxon>Spermatophyta</taxon>
        <taxon>Magnoliopsida</taxon>
        <taxon>Liliopsida</taxon>
        <taxon>Dioscoreales</taxon>
        <taxon>Dioscoreaceae</taxon>
        <taxon>Dioscorea</taxon>
    </lineage>
</organism>